<gene>
    <name evidence="3" type="ORF">DWW57_07845</name>
</gene>
<dbReference type="Pfam" id="PF13944">
    <property type="entry name" value="Calycin_like"/>
    <property type="match status" value="1"/>
</dbReference>
<evidence type="ECO:0000313" key="4">
    <source>
        <dbReference type="Proteomes" id="UP000284243"/>
    </source>
</evidence>
<dbReference type="AlphaFoldDB" id="A0A412TSK3"/>
<evidence type="ECO:0000256" key="1">
    <source>
        <dbReference type="SAM" id="SignalP"/>
    </source>
</evidence>
<protein>
    <recommendedName>
        <fullName evidence="2">Lipocalin-like domain-containing protein</fullName>
    </recommendedName>
</protein>
<feature type="signal peptide" evidence="1">
    <location>
        <begin position="1"/>
        <end position="22"/>
    </location>
</feature>
<accession>A0A412TSK3</accession>
<evidence type="ECO:0000313" key="3">
    <source>
        <dbReference type="EMBL" id="RGU56773.1"/>
    </source>
</evidence>
<keyword evidence="1" id="KW-0732">Signal</keyword>
<feature type="domain" description="Lipocalin-like" evidence="2">
    <location>
        <begin position="32"/>
        <end position="153"/>
    </location>
</feature>
<dbReference type="EMBL" id="QRYC01000008">
    <property type="protein sequence ID" value="RGU56773.1"/>
    <property type="molecule type" value="Genomic_DNA"/>
</dbReference>
<dbReference type="Proteomes" id="UP000284243">
    <property type="component" value="Unassembled WGS sequence"/>
</dbReference>
<dbReference type="RefSeq" id="WP_087381804.1">
    <property type="nucleotide sequence ID" value="NZ_JADMUD010000023.1"/>
</dbReference>
<proteinExistence type="predicted"/>
<dbReference type="PROSITE" id="PS51257">
    <property type="entry name" value="PROKAR_LIPOPROTEIN"/>
    <property type="match status" value="1"/>
</dbReference>
<feature type="chain" id="PRO_5019548490" description="Lipocalin-like domain-containing protein" evidence="1">
    <location>
        <begin position="23"/>
        <end position="155"/>
    </location>
</feature>
<dbReference type="Gene3D" id="2.40.128.350">
    <property type="match status" value="1"/>
</dbReference>
<sequence>MMKKKLCFLMMAVFFLGMTACSDDDDDKKEAVAGTYTGTITVTDEAGTPIGDPLTGQKITIVDAGKDRINLELKDFKFGTVPVGDLEIKNVAVNDKGEVNGSASQVPIMNGVLQADITVSGTVKDKKANLLIDVSAPLTPGTDPIKMKVTFIGAR</sequence>
<dbReference type="InterPro" id="IPR024311">
    <property type="entry name" value="Lipocalin-like"/>
</dbReference>
<comment type="caution">
    <text evidence="3">The sequence shown here is derived from an EMBL/GenBank/DDBJ whole genome shotgun (WGS) entry which is preliminary data.</text>
</comment>
<organism evidence="3 4">
    <name type="scientific">Odoribacter splanchnicus</name>
    <dbReference type="NCBI Taxonomy" id="28118"/>
    <lineage>
        <taxon>Bacteria</taxon>
        <taxon>Pseudomonadati</taxon>
        <taxon>Bacteroidota</taxon>
        <taxon>Bacteroidia</taxon>
        <taxon>Bacteroidales</taxon>
        <taxon>Odoribacteraceae</taxon>
        <taxon>Odoribacter</taxon>
    </lineage>
</organism>
<reference evidence="3 4" key="1">
    <citation type="submission" date="2018-08" db="EMBL/GenBank/DDBJ databases">
        <title>A genome reference for cultivated species of the human gut microbiota.</title>
        <authorList>
            <person name="Zou Y."/>
            <person name="Xue W."/>
            <person name="Luo G."/>
        </authorList>
    </citation>
    <scope>NUCLEOTIDE SEQUENCE [LARGE SCALE GENOMIC DNA]</scope>
    <source>
        <strain evidence="3 4">AF16-14</strain>
    </source>
</reference>
<evidence type="ECO:0000259" key="2">
    <source>
        <dbReference type="Pfam" id="PF13944"/>
    </source>
</evidence>
<name>A0A412TSK3_9BACT</name>